<organism evidence="3 4">
    <name type="scientific">Thermofilum adornatum 1505</name>
    <dbReference type="NCBI Taxonomy" id="697581"/>
    <lineage>
        <taxon>Archaea</taxon>
        <taxon>Thermoproteota</taxon>
        <taxon>Thermoprotei</taxon>
        <taxon>Thermofilales</taxon>
        <taxon>Thermofilaceae</taxon>
        <taxon>Thermofilum</taxon>
    </lineage>
</organism>
<proteinExistence type="predicted"/>
<gene>
    <name evidence="3" type="ORF">TCARB_0833</name>
</gene>
<evidence type="ECO:0000259" key="2">
    <source>
        <dbReference type="Pfam" id="PF02272"/>
    </source>
</evidence>
<keyword evidence="3" id="KW-0269">Exonuclease</keyword>
<keyword evidence="3" id="KW-0540">Nuclease</keyword>
<dbReference type="GO" id="GO:0004527">
    <property type="term" value="F:exonuclease activity"/>
    <property type="evidence" value="ECO:0007669"/>
    <property type="project" value="UniProtKB-KW"/>
</dbReference>
<dbReference type="KEGG" id="tcb:TCARB_0833"/>
<feature type="domain" description="DDH" evidence="1">
    <location>
        <begin position="4"/>
        <end position="119"/>
    </location>
</feature>
<dbReference type="GO" id="GO:0003676">
    <property type="term" value="F:nucleic acid binding"/>
    <property type="evidence" value="ECO:0007669"/>
    <property type="project" value="InterPro"/>
</dbReference>
<dbReference type="EMBL" id="CP007493">
    <property type="protein sequence ID" value="AJB41885.1"/>
    <property type="molecule type" value="Genomic_DNA"/>
</dbReference>
<dbReference type="GeneID" id="16574397"/>
<dbReference type="Pfam" id="PF02272">
    <property type="entry name" value="DHHA1"/>
    <property type="match status" value="1"/>
</dbReference>
<sequence length="310" mass="34044">MDTVILAHGDADGVTSAAIAKSIYRDAEVYFTHPVGLLGDLREFALGKELVIIQDIAIDERNLEELLQLLGSIDSRIIYIDHHPDNGAVDRLKSTGVTVVHEEGASAAELSYRFLNPPREMSRVAVYGAIGDHMMSTPWYLEMLETWDVKTLFFEAGTLVLALEAIGRNYEEKRKLVQYLAENKLPSQDPQLVEKAALQSRLNEELRLRVAKEAIVLGNVAYIIDPGGSLGTAAFYARVEKNVKVGVAVEKRKDLCVMSLRSTSQVDLNTLLRKIAVELGGHGGGHRQAAGARIPCSNLGSFLEKLAKHV</sequence>
<dbReference type="SUPFAM" id="SSF64182">
    <property type="entry name" value="DHH phosphoesterases"/>
    <property type="match status" value="1"/>
</dbReference>
<evidence type="ECO:0000313" key="3">
    <source>
        <dbReference type="EMBL" id="AJB41885.1"/>
    </source>
</evidence>
<dbReference type="InterPro" id="IPR001667">
    <property type="entry name" value="DDH_dom"/>
</dbReference>
<dbReference type="InterPro" id="IPR003156">
    <property type="entry name" value="DHHA1_dom"/>
</dbReference>
<dbReference type="AlphaFoldDB" id="A0A3G1A6V1"/>
<evidence type="ECO:0000259" key="1">
    <source>
        <dbReference type="Pfam" id="PF01368"/>
    </source>
</evidence>
<reference evidence="4" key="1">
    <citation type="book" date="2010" name="EXTREMOPHILES" publisher="0:0-0">
        <title>Complete genome sequences of ten hyperthermophilic archaea reveal their metabolic capabilities and possible ecological roles.</title>
        <editorList>
            <person name="?"/>
        </editorList>
        <authorList>
            <person name="Ravin N.V."/>
            <person name="Mardanov A.V."/>
            <person name="Bonch-Osmolovskaya E.A."/>
            <person name="Skryabin K.G."/>
        </authorList>
    </citation>
    <scope>NUCLEOTIDE SEQUENCE [LARGE SCALE GENOMIC DNA]</scope>
    <source>
        <strain evidence="4">1505</strain>
    </source>
</reference>
<dbReference type="InterPro" id="IPR052968">
    <property type="entry name" value="Nucleotide_metab_enz"/>
</dbReference>
<dbReference type="STRING" id="697581.TCARB_0833"/>
<dbReference type="Gene3D" id="3.10.310.30">
    <property type="match status" value="1"/>
</dbReference>
<protein>
    <submittedName>
        <fullName evidence="3">Single-stranded-DNA-specific exonuclease RecJ</fullName>
    </submittedName>
</protein>
<dbReference type="Pfam" id="PF01368">
    <property type="entry name" value="DHH"/>
    <property type="match status" value="1"/>
</dbReference>
<dbReference type="InterPro" id="IPR038763">
    <property type="entry name" value="DHH_sf"/>
</dbReference>
<keyword evidence="3" id="KW-0378">Hydrolase</keyword>
<dbReference type="PANTHER" id="PTHR42146:SF1">
    <property type="entry name" value="OLIGORIBONUCLEASE NRNB"/>
    <property type="match status" value="1"/>
</dbReference>
<evidence type="ECO:0000313" key="4">
    <source>
        <dbReference type="Proteomes" id="UP000266720"/>
    </source>
</evidence>
<name>A0A3G1A6V1_9CREN</name>
<feature type="domain" description="DHHA1" evidence="2">
    <location>
        <begin position="227"/>
        <end position="307"/>
    </location>
</feature>
<dbReference type="Proteomes" id="UP000266720">
    <property type="component" value="Chromosome"/>
</dbReference>
<dbReference type="RefSeq" id="WP_020963398.1">
    <property type="nucleotide sequence ID" value="NZ_CP007493.1"/>
</dbReference>
<accession>A0A3G1A6V1</accession>
<dbReference type="PANTHER" id="PTHR42146">
    <property type="entry name" value="3',5'-CYCLIC-NUCLEOTIDE PHOSPHODIESTERASE"/>
    <property type="match status" value="1"/>
</dbReference>